<organism evidence="11 12">
    <name type="scientific">Chitinophaga caseinilytica</name>
    <dbReference type="NCBI Taxonomy" id="2267521"/>
    <lineage>
        <taxon>Bacteria</taxon>
        <taxon>Pseudomonadati</taxon>
        <taxon>Bacteroidota</taxon>
        <taxon>Chitinophagia</taxon>
        <taxon>Chitinophagales</taxon>
        <taxon>Chitinophagaceae</taxon>
        <taxon>Chitinophaga</taxon>
    </lineage>
</organism>
<keyword evidence="8" id="KW-1133">Transmembrane helix</keyword>
<proteinExistence type="predicted"/>
<dbReference type="SMART" id="SM00387">
    <property type="entry name" value="HATPase_c"/>
    <property type="match status" value="1"/>
</dbReference>
<keyword evidence="7" id="KW-0175">Coiled coil</keyword>
<dbReference type="Pfam" id="PF02518">
    <property type="entry name" value="HATPase_c"/>
    <property type="match status" value="1"/>
</dbReference>
<keyword evidence="4" id="KW-0808">Transferase</keyword>
<name>A0ABZ2Z6B2_9BACT</name>
<sequence>MVVNSFSFITALLCTFCGVSLAWISGDWSILYTALGFVGGFLSVLAFNRIGRYATAKFTLMLVFCLVMLYYGATFGESTQVHFLGLFLIGVPLLICTPHEKELRWYCLCLILTCLILLETNYYFQVVTPMAMTRDELYIFRWMIMSVVLALNYMVISFYQINISGLVKRLHKRNETLLEKNKLVNDKEAELKAANVKLSAYNEHLEQEVSDRTKDLLASNIAMDDAIQHLKRSNRQLREQDKMLTAQLKQLEEAREELTKARDAAEKANIAKSAFLREISHEIRNPLNAVIGMTYLLLNETDNRNRIPQSVLAYIESISTSGHSLLEIVNNVLELARIEAGKIDQVQPEPFDLREWLRGISTIYQNAAQVKGVAIQLQIDNRLPGIVCGDRLHLTQIANNLLGNAIKFSPENKKITLHVFRREPAHWCIRVSDEGIGIPEDKQRVIFQPFEQADATIHETYGGTGLGLTITRRIVEMMGGTISVRSTPGMGTAFTVTLPLVEEAAMAGMEVAPSPLETQAEYQSFPSETRVLLMEDSEINQLIMERFFSHVGINLHIAGNGEDGLRLARAVHPDIIILDMHMPRMSGREVIVQIRKDPDLKHIPVIAISADAFREQQNEAKAAGVNEYLIKPIEFDRLYNVIDQYIREARQQTPFPLRVIRAS</sequence>
<evidence type="ECO:0000256" key="5">
    <source>
        <dbReference type="ARBA" id="ARBA00022777"/>
    </source>
</evidence>
<feature type="coiled-coil region" evidence="7">
    <location>
        <begin position="167"/>
        <end position="271"/>
    </location>
</feature>
<dbReference type="PROSITE" id="PS50109">
    <property type="entry name" value="HIS_KIN"/>
    <property type="match status" value="1"/>
</dbReference>
<feature type="domain" description="Response regulatory" evidence="10">
    <location>
        <begin position="530"/>
        <end position="646"/>
    </location>
</feature>
<keyword evidence="12" id="KW-1185">Reference proteome</keyword>
<dbReference type="EC" id="2.7.13.3" evidence="2"/>
<dbReference type="InterPro" id="IPR004358">
    <property type="entry name" value="Sig_transdc_His_kin-like_C"/>
</dbReference>
<protein>
    <recommendedName>
        <fullName evidence="2">histidine kinase</fullName>
        <ecNumber evidence="2">2.7.13.3</ecNumber>
    </recommendedName>
</protein>
<feature type="transmembrane region" description="Helical" evidence="8">
    <location>
        <begin position="139"/>
        <end position="159"/>
    </location>
</feature>
<dbReference type="Gene3D" id="3.40.50.2300">
    <property type="match status" value="1"/>
</dbReference>
<evidence type="ECO:0000313" key="11">
    <source>
        <dbReference type="EMBL" id="WZN47118.1"/>
    </source>
</evidence>
<dbReference type="InterPro" id="IPR011006">
    <property type="entry name" value="CheY-like_superfamily"/>
</dbReference>
<dbReference type="Proteomes" id="UP001449657">
    <property type="component" value="Chromosome"/>
</dbReference>
<keyword evidence="8" id="KW-0812">Transmembrane</keyword>
<evidence type="ECO:0000259" key="10">
    <source>
        <dbReference type="PROSITE" id="PS50110"/>
    </source>
</evidence>
<dbReference type="Pfam" id="PF00072">
    <property type="entry name" value="Response_reg"/>
    <property type="match status" value="1"/>
</dbReference>
<dbReference type="InterPro" id="IPR036890">
    <property type="entry name" value="HATPase_C_sf"/>
</dbReference>
<dbReference type="InterPro" id="IPR036097">
    <property type="entry name" value="HisK_dim/P_sf"/>
</dbReference>
<dbReference type="InterPro" id="IPR003661">
    <property type="entry name" value="HisK_dim/P_dom"/>
</dbReference>
<evidence type="ECO:0000256" key="8">
    <source>
        <dbReference type="SAM" id="Phobius"/>
    </source>
</evidence>
<dbReference type="CDD" id="cd17546">
    <property type="entry name" value="REC_hyHK_CKI1_RcsC-like"/>
    <property type="match status" value="1"/>
</dbReference>
<dbReference type="SUPFAM" id="SSF52172">
    <property type="entry name" value="CheY-like"/>
    <property type="match status" value="1"/>
</dbReference>
<dbReference type="SMART" id="SM00448">
    <property type="entry name" value="REC"/>
    <property type="match status" value="1"/>
</dbReference>
<feature type="transmembrane region" description="Helical" evidence="8">
    <location>
        <begin position="103"/>
        <end position="124"/>
    </location>
</feature>
<dbReference type="SMART" id="SM00388">
    <property type="entry name" value="HisKA"/>
    <property type="match status" value="1"/>
</dbReference>
<dbReference type="SUPFAM" id="SSF55874">
    <property type="entry name" value="ATPase domain of HSP90 chaperone/DNA topoisomerase II/histidine kinase"/>
    <property type="match status" value="1"/>
</dbReference>
<dbReference type="Gene3D" id="3.30.565.10">
    <property type="entry name" value="Histidine kinase-like ATPase, C-terminal domain"/>
    <property type="match status" value="1"/>
</dbReference>
<evidence type="ECO:0000313" key="12">
    <source>
        <dbReference type="Proteomes" id="UP001449657"/>
    </source>
</evidence>
<dbReference type="PANTHER" id="PTHR43047">
    <property type="entry name" value="TWO-COMPONENT HISTIDINE PROTEIN KINASE"/>
    <property type="match status" value="1"/>
</dbReference>
<evidence type="ECO:0000256" key="7">
    <source>
        <dbReference type="SAM" id="Coils"/>
    </source>
</evidence>
<dbReference type="PROSITE" id="PS50110">
    <property type="entry name" value="RESPONSE_REGULATORY"/>
    <property type="match status" value="1"/>
</dbReference>
<accession>A0ABZ2Z6B2</accession>
<feature type="transmembrane region" description="Helical" evidence="8">
    <location>
        <begin position="30"/>
        <end position="47"/>
    </location>
</feature>
<dbReference type="SUPFAM" id="SSF47384">
    <property type="entry name" value="Homodimeric domain of signal transducing histidine kinase"/>
    <property type="match status" value="1"/>
</dbReference>
<feature type="modified residue" description="4-aspartylphosphate" evidence="6">
    <location>
        <position position="579"/>
    </location>
</feature>
<dbReference type="RefSeq" id="WP_341841780.1">
    <property type="nucleotide sequence ID" value="NZ_CP149792.1"/>
</dbReference>
<feature type="domain" description="Histidine kinase" evidence="9">
    <location>
        <begin position="278"/>
        <end position="502"/>
    </location>
</feature>
<dbReference type="InterPro" id="IPR003594">
    <property type="entry name" value="HATPase_dom"/>
</dbReference>
<dbReference type="PRINTS" id="PR00344">
    <property type="entry name" value="BCTRLSENSOR"/>
</dbReference>
<gene>
    <name evidence="11" type="ORF">WJU22_02855</name>
</gene>
<dbReference type="CDD" id="cd16922">
    <property type="entry name" value="HATPase_EvgS-ArcB-TorS-like"/>
    <property type="match status" value="1"/>
</dbReference>
<evidence type="ECO:0000259" key="9">
    <source>
        <dbReference type="PROSITE" id="PS50109"/>
    </source>
</evidence>
<keyword evidence="11" id="KW-0547">Nucleotide-binding</keyword>
<dbReference type="PANTHER" id="PTHR43047:SF72">
    <property type="entry name" value="OSMOSENSING HISTIDINE PROTEIN KINASE SLN1"/>
    <property type="match status" value="1"/>
</dbReference>
<reference evidence="11 12" key="1">
    <citation type="submission" date="2024-03" db="EMBL/GenBank/DDBJ databases">
        <title>Chitinophaga caseinilytica sp. nov., a casein hydrolysing bacterium isolated from forest soil.</title>
        <authorList>
            <person name="Lee D.S."/>
            <person name="Han D.M."/>
            <person name="Baek J.H."/>
            <person name="Choi D.G."/>
            <person name="Jeon J.H."/>
            <person name="Jeon C.O."/>
        </authorList>
    </citation>
    <scope>NUCLEOTIDE SEQUENCE [LARGE SCALE GENOMIC DNA]</scope>
    <source>
        <strain evidence="11 12">KACC 19118</strain>
    </source>
</reference>
<keyword evidence="8" id="KW-0472">Membrane</keyword>
<dbReference type="InterPro" id="IPR005467">
    <property type="entry name" value="His_kinase_dom"/>
</dbReference>
<evidence type="ECO:0000256" key="4">
    <source>
        <dbReference type="ARBA" id="ARBA00022679"/>
    </source>
</evidence>
<dbReference type="EMBL" id="CP150096">
    <property type="protein sequence ID" value="WZN47118.1"/>
    <property type="molecule type" value="Genomic_DNA"/>
</dbReference>
<dbReference type="Pfam" id="PF00512">
    <property type="entry name" value="HisKA"/>
    <property type="match status" value="1"/>
</dbReference>
<keyword evidence="5" id="KW-0418">Kinase</keyword>
<dbReference type="InterPro" id="IPR001789">
    <property type="entry name" value="Sig_transdc_resp-reg_receiver"/>
</dbReference>
<keyword evidence="11" id="KW-0067">ATP-binding</keyword>
<evidence type="ECO:0000256" key="3">
    <source>
        <dbReference type="ARBA" id="ARBA00022553"/>
    </source>
</evidence>
<keyword evidence="3 6" id="KW-0597">Phosphoprotein</keyword>
<dbReference type="CDD" id="cd00082">
    <property type="entry name" value="HisKA"/>
    <property type="match status" value="1"/>
</dbReference>
<comment type="catalytic activity">
    <reaction evidence="1">
        <text>ATP + protein L-histidine = ADP + protein N-phospho-L-histidine.</text>
        <dbReference type="EC" id="2.7.13.3"/>
    </reaction>
</comment>
<evidence type="ECO:0000256" key="6">
    <source>
        <dbReference type="PROSITE-ProRule" id="PRU00169"/>
    </source>
</evidence>
<evidence type="ECO:0000256" key="1">
    <source>
        <dbReference type="ARBA" id="ARBA00000085"/>
    </source>
</evidence>
<feature type="transmembrane region" description="Helical" evidence="8">
    <location>
        <begin position="7"/>
        <end position="24"/>
    </location>
</feature>
<dbReference type="Gene3D" id="1.10.287.130">
    <property type="match status" value="1"/>
</dbReference>
<evidence type="ECO:0000256" key="2">
    <source>
        <dbReference type="ARBA" id="ARBA00012438"/>
    </source>
</evidence>
<dbReference type="GO" id="GO:0005524">
    <property type="term" value="F:ATP binding"/>
    <property type="evidence" value="ECO:0007669"/>
    <property type="project" value="UniProtKB-KW"/>
</dbReference>
<feature type="transmembrane region" description="Helical" evidence="8">
    <location>
        <begin position="54"/>
        <end position="73"/>
    </location>
</feature>